<dbReference type="PROSITE" id="PS51096">
    <property type="entry name" value="PTS_EIIA_TYPE_4"/>
    <property type="match status" value="1"/>
</dbReference>
<keyword evidence="4 8" id="KW-0808">Transferase</keyword>
<evidence type="ECO:0000256" key="2">
    <source>
        <dbReference type="ARBA" id="ARBA00002788"/>
    </source>
</evidence>
<protein>
    <recommendedName>
        <fullName evidence="3">phosphoenolpyruvate--glycerone phosphotransferase</fullName>
        <ecNumber evidence="3">2.7.1.121</ecNumber>
    </recommendedName>
</protein>
<name>A0ABD5WZ76_9EURY</name>
<dbReference type="InterPro" id="IPR036662">
    <property type="entry name" value="PTS_EIIA_man-typ_sf"/>
</dbReference>
<organism evidence="8 9">
    <name type="scientific">Halobaculum marinum</name>
    <dbReference type="NCBI Taxonomy" id="3031996"/>
    <lineage>
        <taxon>Archaea</taxon>
        <taxon>Methanobacteriati</taxon>
        <taxon>Methanobacteriota</taxon>
        <taxon>Stenosarchaea group</taxon>
        <taxon>Halobacteria</taxon>
        <taxon>Halobacteriales</taxon>
        <taxon>Haloferacaceae</taxon>
        <taxon>Halobaculum</taxon>
    </lineage>
</organism>
<reference evidence="8 9" key="1">
    <citation type="journal article" date="2019" name="Int. J. Syst. Evol. Microbiol.">
        <title>The Global Catalogue of Microorganisms (GCM) 10K type strain sequencing project: providing services to taxonomists for standard genome sequencing and annotation.</title>
        <authorList>
            <consortium name="The Broad Institute Genomics Platform"/>
            <consortium name="The Broad Institute Genome Sequencing Center for Infectious Disease"/>
            <person name="Wu L."/>
            <person name="Ma J."/>
        </authorList>
    </citation>
    <scope>NUCLEOTIDE SEQUENCE [LARGE SCALE GENOMIC DNA]</scope>
    <source>
        <strain evidence="8 9">DT55</strain>
    </source>
</reference>
<dbReference type="Pfam" id="PF03610">
    <property type="entry name" value="EIIA-man"/>
    <property type="match status" value="1"/>
</dbReference>
<dbReference type="PANTHER" id="PTHR38594">
    <property type="entry name" value="PEP-DEPENDENT DIHYDROXYACETONE KINASE, PHOSPHORYL DONOR SUBUNIT DHAM"/>
    <property type="match status" value="1"/>
</dbReference>
<keyword evidence="9" id="KW-1185">Reference proteome</keyword>
<comment type="subunit">
    <text evidence="5">Homodimer. The dihydroxyacetone kinase complex is composed of a homodimer of DhaM, a homodimer of DhaK and the subunit DhaL.</text>
</comment>
<dbReference type="AlphaFoldDB" id="A0ABD5WZ76"/>
<dbReference type="InterPro" id="IPR012844">
    <property type="entry name" value="DhaM_N"/>
</dbReference>
<evidence type="ECO:0000259" key="7">
    <source>
        <dbReference type="PROSITE" id="PS51096"/>
    </source>
</evidence>
<evidence type="ECO:0000256" key="3">
    <source>
        <dbReference type="ARBA" id="ARBA00012095"/>
    </source>
</evidence>
<evidence type="ECO:0000256" key="6">
    <source>
        <dbReference type="SAM" id="MobiDB-lite"/>
    </source>
</evidence>
<dbReference type="GO" id="GO:0047324">
    <property type="term" value="F:phosphoenolpyruvate-glycerone phosphotransferase activity"/>
    <property type="evidence" value="ECO:0007669"/>
    <property type="project" value="UniProtKB-EC"/>
</dbReference>
<evidence type="ECO:0000313" key="9">
    <source>
        <dbReference type="Proteomes" id="UP001596388"/>
    </source>
</evidence>
<sequence length="126" mass="12298">MVGLLVVSHSAKAAEGIREIAAEMGSEAAPIAAVGGDPDGGIGTDATAIADALAALDADEVVVLVDLGSAVMNAELAIEMSDKTVVIADAPVLEGAVEATVAATSPSATLDSVREAAERAGGTSKR</sequence>
<evidence type="ECO:0000256" key="5">
    <source>
        <dbReference type="ARBA" id="ARBA00046577"/>
    </source>
</evidence>
<evidence type="ECO:0000256" key="1">
    <source>
        <dbReference type="ARBA" id="ARBA00001113"/>
    </source>
</evidence>
<comment type="catalytic activity">
    <reaction evidence="1">
        <text>dihydroxyacetone + phosphoenolpyruvate = dihydroxyacetone phosphate + pyruvate</text>
        <dbReference type="Rhea" id="RHEA:18381"/>
        <dbReference type="ChEBI" id="CHEBI:15361"/>
        <dbReference type="ChEBI" id="CHEBI:16016"/>
        <dbReference type="ChEBI" id="CHEBI:57642"/>
        <dbReference type="ChEBI" id="CHEBI:58702"/>
        <dbReference type="EC" id="2.7.1.121"/>
    </reaction>
</comment>
<gene>
    <name evidence="8" type="primary">dhaM</name>
    <name evidence="8" type="ORF">ACFQKD_09305</name>
</gene>
<evidence type="ECO:0000313" key="8">
    <source>
        <dbReference type="EMBL" id="MFC7097500.1"/>
    </source>
</evidence>
<dbReference type="RefSeq" id="WP_276238010.1">
    <property type="nucleotide sequence ID" value="NZ_CP119989.1"/>
</dbReference>
<dbReference type="EMBL" id="JBHTAG010000003">
    <property type="protein sequence ID" value="MFC7097500.1"/>
    <property type="molecule type" value="Genomic_DNA"/>
</dbReference>
<proteinExistence type="predicted"/>
<dbReference type="GeneID" id="79268588"/>
<dbReference type="InterPro" id="IPR039643">
    <property type="entry name" value="DhaM"/>
</dbReference>
<dbReference type="Proteomes" id="UP001596388">
    <property type="component" value="Unassembled WGS sequence"/>
</dbReference>
<feature type="domain" description="PTS EIIA type-4" evidence="7">
    <location>
        <begin position="1"/>
        <end position="126"/>
    </location>
</feature>
<keyword evidence="8" id="KW-0418">Kinase</keyword>
<comment type="caution">
    <text evidence="8">The sequence shown here is derived from an EMBL/GenBank/DDBJ whole genome shotgun (WGS) entry which is preliminary data.</text>
</comment>
<feature type="region of interest" description="Disordered" evidence="6">
    <location>
        <begin position="107"/>
        <end position="126"/>
    </location>
</feature>
<comment type="function">
    <text evidence="2">Component of the dihydroxyacetone kinase complex, which is responsible for the phosphoenolpyruvate (PEP)-dependent phosphorylation of dihydroxyacetone. DhaM serves as the phosphoryl donor. Is phosphorylated by phosphoenolpyruvate in an EI- and HPr-dependent reaction, and a phosphorelay system on histidine residues finally leads to phosphoryl transfer to DhaL and dihydroxyacetone.</text>
</comment>
<dbReference type="SUPFAM" id="SSF53062">
    <property type="entry name" value="PTS system fructose IIA component-like"/>
    <property type="match status" value="1"/>
</dbReference>
<dbReference type="InterPro" id="IPR004701">
    <property type="entry name" value="PTS_EIIA_man-typ"/>
</dbReference>
<accession>A0ABD5WZ76</accession>
<evidence type="ECO:0000256" key="4">
    <source>
        <dbReference type="ARBA" id="ARBA00022679"/>
    </source>
</evidence>
<dbReference type="NCBIfam" id="TIGR02364">
    <property type="entry name" value="dha_pts"/>
    <property type="match status" value="1"/>
</dbReference>
<dbReference type="Gene3D" id="3.40.50.510">
    <property type="entry name" value="Phosphotransferase system, mannose-type IIA component"/>
    <property type="match status" value="1"/>
</dbReference>
<dbReference type="EC" id="2.7.1.121" evidence="3"/>
<dbReference type="PANTHER" id="PTHR38594:SF1">
    <property type="entry name" value="PEP-DEPENDENT DIHYDROXYACETONE KINASE, PHOSPHORYL DONOR SUBUNIT DHAM"/>
    <property type="match status" value="1"/>
</dbReference>